<keyword evidence="6" id="KW-0131">Cell cycle</keyword>
<evidence type="ECO:0000256" key="6">
    <source>
        <dbReference type="ARBA" id="ARBA00023306"/>
    </source>
</evidence>
<dbReference type="InterPro" id="IPR032682">
    <property type="entry name" value="Cnd1_C"/>
</dbReference>
<dbReference type="PANTHER" id="PTHR14222">
    <property type="entry name" value="CONDENSIN"/>
    <property type="match status" value="1"/>
</dbReference>
<feature type="domain" description="Condensin complex subunit 1 C-terminal" evidence="7">
    <location>
        <begin position="529"/>
        <end position="590"/>
    </location>
</feature>
<evidence type="ECO:0000256" key="2">
    <source>
        <dbReference type="ARBA" id="ARBA00022618"/>
    </source>
</evidence>
<dbReference type="WBParaSite" id="Hba_00378">
    <property type="protein sequence ID" value="Hba_00378"/>
    <property type="gene ID" value="Hba_00378"/>
</dbReference>
<organism evidence="8 9">
    <name type="scientific">Heterorhabditis bacteriophora</name>
    <name type="common">Entomopathogenic nematode worm</name>
    <dbReference type="NCBI Taxonomy" id="37862"/>
    <lineage>
        <taxon>Eukaryota</taxon>
        <taxon>Metazoa</taxon>
        <taxon>Ecdysozoa</taxon>
        <taxon>Nematoda</taxon>
        <taxon>Chromadorea</taxon>
        <taxon>Rhabditida</taxon>
        <taxon>Rhabditina</taxon>
        <taxon>Rhabditomorpha</taxon>
        <taxon>Strongyloidea</taxon>
        <taxon>Heterorhabditidae</taxon>
        <taxon>Heterorhabditis</taxon>
    </lineage>
</organism>
<comment type="subcellular location">
    <subcellularLocation>
        <location evidence="1">Nucleus</location>
    </subcellularLocation>
</comment>
<dbReference type="InterPro" id="IPR016024">
    <property type="entry name" value="ARM-type_fold"/>
</dbReference>
<evidence type="ECO:0000256" key="3">
    <source>
        <dbReference type="ARBA" id="ARBA00022776"/>
    </source>
</evidence>
<dbReference type="InterPro" id="IPR026971">
    <property type="entry name" value="CND1/NCAPD3"/>
</dbReference>
<sequence>MSLRMEAVSSLYQCIVRYCVDKSSTVRGRAIIQMSYLLSDPLHKDRIIKQAQKILEERPKLFTDKESSCESKEANKTVEETENEAIKTDVKISNLVLHIITKGLEDDKANVRKSSLIAMQAFFDSLNTKEVDTTITLIKVRCLDASIVVRKQAAETLNFLLETCQKFSLVRNILRDFSVHNLYNQIVKKTIIDPIIGKTDDRVWSLLNRIEQEDNHRRLLVRALFYQQREGDLKDEIINVLLCKKSDPHRSNVIWMLLSDLSTVFEVNLKETLCSWYSLEEGDENNKVKLIDAPHISTVYLCLAKLMDAVGELAKGSRELEQIGKKLLDDGKEQIHDTLLHFNEELILNNGDNMIKKETRLIRVITTIGEVIQFSPQLINLCGKLVEALKTIMASDVINADPNIRVLNSAVPSLNPTPFGSRAPSRMIDFPTHHPSQVSPYSKFLFFILCSSIVLFFISQPGASQPLSQVGSVIPQDIYGTTTGGALLTSTVRAYAVLAIGKFCLMDEKLAKACIPVFVKQLKINEDHIIRNNIVLVICDLCIRYTLLVDRYSPIIASCLKDRSTLVRHQTLESLTNLIKEQFIRWEGQVVFEIFNYID</sequence>
<dbReference type="GO" id="GO:0000796">
    <property type="term" value="C:condensin complex"/>
    <property type="evidence" value="ECO:0007669"/>
    <property type="project" value="TreeGrafter"/>
</dbReference>
<dbReference type="GO" id="GO:0042393">
    <property type="term" value="F:histone binding"/>
    <property type="evidence" value="ECO:0007669"/>
    <property type="project" value="TreeGrafter"/>
</dbReference>
<keyword evidence="4" id="KW-0226">DNA condensation</keyword>
<protein>
    <submittedName>
        <fullName evidence="9">Cnd1 domain-containing protein</fullName>
    </submittedName>
</protein>
<keyword evidence="8" id="KW-1185">Reference proteome</keyword>
<dbReference type="GO" id="GO:0005634">
    <property type="term" value="C:nucleus"/>
    <property type="evidence" value="ECO:0007669"/>
    <property type="project" value="UniProtKB-SubCell"/>
</dbReference>
<evidence type="ECO:0000259" key="7">
    <source>
        <dbReference type="Pfam" id="PF12717"/>
    </source>
</evidence>
<keyword evidence="2" id="KW-0132">Cell division</keyword>
<dbReference type="GO" id="GO:0051301">
    <property type="term" value="P:cell division"/>
    <property type="evidence" value="ECO:0007669"/>
    <property type="project" value="UniProtKB-KW"/>
</dbReference>
<keyword evidence="3" id="KW-0498">Mitosis</keyword>
<dbReference type="InterPro" id="IPR011989">
    <property type="entry name" value="ARM-like"/>
</dbReference>
<dbReference type="Gene3D" id="1.25.10.10">
    <property type="entry name" value="Leucine-rich Repeat Variant"/>
    <property type="match status" value="2"/>
</dbReference>
<evidence type="ECO:0000256" key="4">
    <source>
        <dbReference type="ARBA" id="ARBA00023067"/>
    </source>
</evidence>
<evidence type="ECO:0000313" key="9">
    <source>
        <dbReference type="WBParaSite" id="Hba_00378"/>
    </source>
</evidence>
<dbReference type="GO" id="GO:0007076">
    <property type="term" value="P:mitotic chromosome condensation"/>
    <property type="evidence" value="ECO:0007669"/>
    <property type="project" value="InterPro"/>
</dbReference>
<dbReference type="GO" id="GO:0000779">
    <property type="term" value="C:condensed chromosome, centromeric region"/>
    <property type="evidence" value="ECO:0007669"/>
    <property type="project" value="TreeGrafter"/>
</dbReference>
<evidence type="ECO:0000313" key="8">
    <source>
        <dbReference type="Proteomes" id="UP000095283"/>
    </source>
</evidence>
<name>A0A1I7W6Z0_HETBA</name>
<evidence type="ECO:0000256" key="1">
    <source>
        <dbReference type="ARBA" id="ARBA00004123"/>
    </source>
</evidence>
<dbReference type="SUPFAM" id="SSF48371">
    <property type="entry name" value="ARM repeat"/>
    <property type="match status" value="1"/>
</dbReference>
<dbReference type="GO" id="GO:0010032">
    <property type="term" value="P:meiotic chromosome condensation"/>
    <property type="evidence" value="ECO:0007669"/>
    <property type="project" value="TreeGrafter"/>
</dbReference>
<dbReference type="Pfam" id="PF12717">
    <property type="entry name" value="Cnd1"/>
    <property type="match status" value="1"/>
</dbReference>
<dbReference type="AlphaFoldDB" id="A0A1I7W6Z0"/>
<evidence type="ECO:0000256" key="5">
    <source>
        <dbReference type="ARBA" id="ARBA00023242"/>
    </source>
</evidence>
<dbReference type="Proteomes" id="UP000095283">
    <property type="component" value="Unplaced"/>
</dbReference>
<proteinExistence type="predicted"/>
<accession>A0A1I7W6Z0</accession>
<reference evidence="9" key="1">
    <citation type="submission" date="2016-11" db="UniProtKB">
        <authorList>
            <consortium name="WormBaseParasite"/>
        </authorList>
    </citation>
    <scope>IDENTIFICATION</scope>
</reference>
<dbReference type="PANTHER" id="PTHR14222:SF1">
    <property type="entry name" value="CONDENSIN-2 COMPLEX SUBUNIT D3"/>
    <property type="match status" value="1"/>
</dbReference>
<keyword evidence="5" id="KW-0539">Nucleus</keyword>